<dbReference type="Pfam" id="PF19087">
    <property type="entry name" value="DUF5776"/>
    <property type="match status" value="1"/>
</dbReference>
<dbReference type="RefSeq" id="WP_203644034.1">
    <property type="nucleotide sequence ID" value="NZ_BOLN01000003.1"/>
</dbReference>
<evidence type="ECO:0000313" key="7">
    <source>
        <dbReference type="Proteomes" id="UP001597189"/>
    </source>
</evidence>
<proteinExistence type="predicted"/>
<dbReference type="InterPro" id="IPR044081">
    <property type="entry name" value="DUF5776"/>
</dbReference>
<dbReference type="Gene3D" id="3.10.20.320">
    <property type="entry name" value="Putative peptidoglycan bound protein (lpxtg motif)"/>
    <property type="match status" value="1"/>
</dbReference>
<dbReference type="InterPro" id="IPR009459">
    <property type="entry name" value="MucBP_dom"/>
</dbReference>
<feature type="compositionally biased region" description="Pro residues" evidence="2">
    <location>
        <begin position="303"/>
        <end position="319"/>
    </location>
</feature>
<feature type="domain" description="DUF5776" evidence="5">
    <location>
        <begin position="484"/>
        <end position="550"/>
    </location>
</feature>
<evidence type="ECO:0000256" key="3">
    <source>
        <dbReference type="SAM" id="SignalP"/>
    </source>
</evidence>
<dbReference type="Proteomes" id="UP001597189">
    <property type="component" value="Unassembled WGS sequence"/>
</dbReference>
<dbReference type="Pfam" id="PF06458">
    <property type="entry name" value="MucBP"/>
    <property type="match status" value="1"/>
</dbReference>
<reference evidence="7" key="1">
    <citation type="journal article" date="2019" name="Int. J. Syst. Evol. Microbiol.">
        <title>The Global Catalogue of Microorganisms (GCM) 10K type strain sequencing project: providing services to taxonomists for standard genome sequencing and annotation.</title>
        <authorList>
            <consortium name="The Broad Institute Genomics Platform"/>
            <consortium name="The Broad Institute Genome Sequencing Center for Infectious Disease"/>
            <person name="Wu L."/>
            <person name="Ma J."/>
        </authorList>
    </citation>
    <scope>NUCLEOTIDE SEQUENCE [LARGE SCALE GENOMIC DNA]</scope>
    <source>
        <strain evidence="7">CCM 8979</strain>
    </source>
</reference>
<evidence type="ECO:0000256" key="1">
    <source>
        <dbReference type="ARBA" id="ARBA00022737"/>
    </source>
</evidence>
<evidence type="ECO:0000259" key="5">
    <source>
        <dbReference type="Pfam" id="PF19087"/>
    </source>
</evidence>
<dbReference type="EMBL" id="JBHTOD010000003">
    <property type="protein sequence ID" value="MFD1455000.1"/>
    <property type="molecule type" value="Genomic_DNA"/>
</dbReference>
<gene>
    <name evidence="6" type="ORF">ACFQ44_04765</name>
</gene>
<evidence type="ECO:0000259" key="4">
    <source>
        <dbReference type="Pfam" id="PF06458"/>
    </source>
</evidence>
<keyword evidence="3" id="KW-0732">Signal</keyword>
<sequence>MTRGFRQLVTASLAMILFGGILSPSVIHAEAVTAVPTATTQAAKQTYTISSVELPYTKLIANQQVTKDYWFQKDMTSDTDGGPHALTVGQLENTGYMENFVKYNNNDDMAASLPYIYQGLYADPTIAKDTTVGEFLYTQNTEDFSSAADYIESSRLSTFITTWWLKNLAQYQINQSNYAQMQSDYHNFLRDYLVNIETPDSTMGTYDQIFTTEENFEDPRIQKMLYENTFPGLIQANYLGQYTNEQLTQLNPEISAAETERAMNQPMADFLIPQGDGTYQVSGLLMAIEFKIFSSDDALLPPTTTPEPNPNPQPTPDPEPVTSQPVTVRYVDTTGKTVAPAKTLTGDLGASYQSAALKIANYTLKTTPTNATGKFTSQAQTVTYVYQAVLTSGAGAAVVAPKGTVVYATKKIGLYRSATFTKKARKQWYAKKSRQNRPMFVVTGYAKSKNGVKRYRVKDVNHHSKTAGKTGYITANSRYTARVYYAKKQPKITVINKAGVNAYSKKSLTGKRHHYRQGQVLKVKKIVTHNLTTRFVLTNGTYVTANKKLVQTVK</sequence>
<feature type="chain" id="PRO_5045693838" evidence="3">
    <location>
        <begin position="30"/>
        <end position="554"/>
    </location>
</feature>
<name>A0ABW4D2X5_9LACO</name>
<feature type="signal peptide" evidence="3">
    <location>
        <begin position="1"/>
        <end position="29"/>
    </location>
</feature>
<feature type="domain" description="MucBP" evidence="4">
    <location>
        <begin position="325"/>
        <end position="387"/>
    </location>
</feature>
<evidence type="ECO:0000313" key="6">
    <source>
        <dbReference type="EMBL" id="MFD1455000.1"/>
    </source>
</evidence>
<keyword evidence="1" id="KW-0677">Repeat</keyword>
<protein>
    <submittedName>
        <fullName evidence="6">DUF5776 domain-containing protein</fullName>
    </submittedName>
</protein>
<comment type="caution">
    <text evidence="6">The sequence shown here is derived from an EMBL/GenBank/DDBJ whole genome shotgun (WGS) entry which is preliminary data.</text>
</comment>
<feature type="region of interest" description="Disordered" evidence="2">
    <location>
        <begin position="298"/>
        <end position="323"/>
    </location>
</feature>
<evidence type="ECO:0000256" key="2">
    <source>
        <dbReference type="SAM" id="MobiDB-lite"/>
    </source>
</evidence>
<keyword evidence="7" id="KW-1185">Reference proteome</keyword>
<accession>A0ABW4D2X5</accession>
<organism evidence="6 7">
    <name type="scientific">Levilactobacillus lanxiensis</name>
    <dbReference type="NCBI Taxonomy" id="2799568"/>
    <lineage>
        <taxon>Bacteria</taxon>
        <taxon>Bacillati</taxon>
        <taxon>Bacillota</taxon>
        <taxon>Bacilli</taxon>
        <taxon>Lactobacillales</taxon>
        <taxon>Lactobacillaceae</taxon>
        <taxon>Levilactobacillus</taxon>
    </lineage>
</organism>